<dbReference type="SUPFAM" id="SSF48576">
    <property type="entry name" value="Terpenoid synthases"/>
    <property type="match status" value="1"/>
</dbReference>
<keyword evidence="3" id="KW-1185">Reference proteome</keyword>
<organism evidence="2 3">
    <name type="scientific">Pseudonocardia eucalypti</name>
    <dbReference type="NCBI Taxonomy" id="648755"/>
    <lineage>
        <taxon>Bacteria</taxon>
        <taxon>Bacillati</taxon>
        <taxon>Actinomycetota</taxon>
        <taxon>Actinomycetes</taxon>
        <taxon>Pseudonocardiales</taxon>
        <taxon>Pseudonocardiaceae</taxon>
        <taxon>Pseudonocardia</taxon>
    </lineage>
</organism>
<proteinExistence type="predicted"/>
<dbReference type="RefSeq" id="WP_185063241.1">
    <property type="nucleotide sequence ID" value="NZ_BAABJP010000063.1"/>
</dbReference>
<dbReference type="InterPro" id="IPR008949">
    <property type="entry name" value="Isoprenoid_synthase_dom_sf"/>
</dbReference>
<dbReference type="SFLD" id="SFLDG01020">
    <property type="entry name" value="Terpene_Cyclase_Like_2"/>
    <property type="match status" value="1"/>
</dbReference>
<comment type="caution">
    <text evidence="2">The sequence shown here is derived from an EMBL/GenBank/DDBJ whole genome shotgun (WGS) entry which is preliminary data.</text>
</comment>
<dbReference type="Pfam" id="PF19086">
    <property type="entry name" value="Terpene_syn_C_2"/>
    <property type="match status" value="1"/>
</dbReference>
<dbReference type="EMBL" id="BAABJP010000063">
    <property type="protein sequence ID" value="GAA5174923.1"/>
    <property type="molecule type" value="Genomic_DNA"/>
</dbReference>
<name>A0ABP9RC48_9PSEU</name>
<dbReference type="SFLD" id="SFLDS00005">
    <property type="entry name" value="Isoprenoid_Synthase_Type_I"/>
    <property type="match status" value="1"/>
</dbReference>
<accession>A0ABP9RC48</accession>
<evidence type="ECO:0008006" key="4">
    <source>
        <dbReference type="Google" id="ProtNLM"/>
    </source>
</evidence>
<gene>
    <name evidence="2" type="ORF">GCM10023321_79820</name>
</gene>
<reference evidence="3" key="1">
    <citation type="journal article" date="2019" name="Int. J. Syst. Evol. Microbiol.">
        <title>The Global Catalogue of Microorganisms (GCM) 10K type strain sequencing project: providing services to taxonomists for standard genome sequencing and annotation.</title>
        <authorList>
            <consortium name="The Broad Institute Genomics Platform"/>
            <consortium name="The Broad Institute Genome Sequencing Center for Infectious Disease"/>
            <person name="Wu L."/>
            <person name="Ma J."/>
        </authorList>
    </citation>
    <scope>NUCLEOTIDE SEQUENCE [LARGE SCALE GENOMIC DNA]</scope>
    <source>
        <strain evidence="3">JCM 18303</strain>
    </source>
</reference>
<dbReference type="Proteomes" id="UP001428817">
    <property type="component" value="Unassembled WGS sequence"/>
</dbReference>
<evidence type="ECO:0000256" key="1">
    <source>
        <dbReference type="ARBA" id="ARBA00023239"/>
    </source>
</evidence>
<protein>
    <recommendedName>
        <fullName evidence="4">Terpene synthase</fullName>
    </recommendedName>
</protein>
<dbReference type="Gene3D" id="1.10.600.10">
    <property type="entry name" value="Farnesyl Diphosphate Synthase"/>
    <property type="match status" value="1"/>
</dbReference>
<dbReference type="InterPro" id="IPR034686">
    <property type="entry name" value="Terpene_cyclase-like_2"/>
</dbReference>
<sequence>MDLARLVSTDAGQETAVPPIYCPIPPAVHPAVDLVDRRALDWMRCRGLCPDDQALAKLARINCGGLVARLFPTGTEHALETITKFCYWGFVLDDIVEALAHESLLTVTDRHLRLMRLLDAPHSTVLTDDPFAQAFREIRASIGELASPAVYRRWIELHRGFTLGVLWAAAYRQAETVPDPDAVTLIRPADAGASSYGIGLMEAAGDFEVPAEKLDRPDVRLLVDITSVILAWDNDIYSCFREAERPVQSINLVSALARHRDLDPRCALAEAIRMRNRAMYSYLRHRSRFPDDGDQPLHRYVRGLDHQIRGNLDWGLHATHRYLTTSNGSPALALCERPSRRIHGHDLTEPVDLPSIRWWWDRP</sequence>
<keyword evidence="1" id="KW-0456">Lyase</keyword>
<evidence type="ECO:0000313" key="2">
    <source>
        <dbReference type="EMBL" id="GAA5174923.1"/>
    </source>
</evidence>
<evidence type="ECO:0000313" key="3">
    <source>
        <dbReference type="Proteomes" id="UP001428817"/>
    </source>
</evidence>